<organism evidence="1 2">
    <name type="scientific">Leyella stercorea DSM 18206</name>
    <dbReference type="NCBI Taxonomy" id="1002367"/>
    <lineage>
        <taxon>Bacteria</taxon>
        <taxon>Pseudomonadati</taxon>
        <taxon>Bacteroidota</taxon>
        <taxon>Bacteroidia</taxon>
        <taxon>Bacteroidales</taxon>
        <taxon>Prevotellaceae</taxon>
        <taxon>Leyella</taxon>
    </lineage>
</organism>
<evidence type="ECO:0000313" key="1">
    <source>
        <dbReference type="EMBL" id="EHJ38183.1"/>
    </source>
</evidence>
<proteinExistence type="predicted"/>
<dbReference type="HOGENOM" id="CLU_3237849_0_0_10"/>
<comment type="caution">
    <text evidence="1">The sequence shown here is derived from an EMBL/GenBank/DDBJ whole genome shotgun (WGS) entry which is preliminary data.</text>
</comment>
<name>G6AZV2_9BACT</name>
<evidence type="ECO:0000313" key="2">
    <source>
        <dbReference type="Proteomes" id="UP000004407"/>
    </source>
</evidence>
<dbReference type="Proteomes" id="UP000004407">
    <property type="component" value="Unassembled WGS sequence"/>
</dbReference>
<accession>G6AZV2</accession>
<reference evidence="1 2" key="1">
    <citation type="submission" date="2011-08" db="EMBL/GenBank/DDBJ databases">
        <authorList>
            <person name="Weinstock G."/>
            <person name="Sodergren E."/>
            <person name="Clifton S."/>
            <person name="Fulton L."/>
            <person name="Fulton B."/>
            <person name="Courtney L."/>
            <person name="Fronick C."/>
            <person name="Harrison M."/>
            <person name="Strong C."/>
            <person name="Farmer C."/>
            <person name="Delahaunty K."/>
            <person name="Markovic C."/>
            <person name="Hall O."/>
            <person name="Minx P."/>
            <person name="Tomlinson C."/>
            <person name="Mitreva M."/>
            <person name="Hou S."/>
            <person name="Chen J."/>
            <person name="Wollam A."/>
            <person name="Pepin K.H."/>
            <person name="Johnson M."/>
            <person name="Bhonagiri V."/>
            <person name="Zhang X."/>
            <person name="Suruliraj S."/>
            <person name="Warren W."/>
            <person name="Chinwalla A."/>
            <person name="Mardis E.R."/>
            <person name="Wilson R.K."/>
        </authorList>
    </citation>
    <scope>NUCLEOTIDE SEQUENCE [LARGE SCALE GENOMIC DNA]</scope>
    <source>
        <strain evidence="1 2">DSM 18206</strain>
    </source>
</reference>
<gene>
    <name evidence="1" type="ORF">HMPREF0673_02169</name>
</gene>
<sequence>MIYFLLPSTKRAFIFTRCSKWEMPILLNKLFKFIKSLLERYTF</sequence>
<protein>
    <submittedName>
        <fullName evidence="1">Uncharacterized protein</fullName>
    </submittedName>
</protein>
<dbReference type="AlphaFoldDB" id="G6AZV2"/>
<dbReference type="EMBL" id="AFZZ01000185">
    <property type="protein sequence ID" value="EHJ38183.1"/>
    <property type="molecule type" value="Genomic_DNA"/>
</dbReference>